<dbReference type="EMBL" id="MNCJ02000330">
    <property type="protein sequence ID" value="KAF5765562.1"/>
    <property type="molecule type" value="Genomic_DNA"/>
</dbReference>
<name>A0A9K3E211_HELAN</name>
<keyword evidence="2" id="KW-1185">Reference proteome</keyword>
<comment type="caution">
    <text evidence="1">The sequence shown here is derived from an EMBL/GenBank/DDBJ whole genome shotgun (WGS) entry which is preliminary data.</text>
</comment>
<protein>
    <submittedName>
        <fullName evidence="1">Uncharacterized protein</fullName>
    </submittedName>
</protein>
<accession>A0A9K3E211</accession>
<reference evidence="1" key="2">
    <citation type="submission" date="2020-06" db="EMBL/GenBank/DDBJ databases">
        <title>Helianthus annuus Genome sequencing and assembly Release 2.</title>
        <authorList>
            <person name="Gouzy J."/>
            <person name="Langlade N."/>
            <person name="Munos S."/>
        </authorList>
    </citation>
    <scope>NUCLEOTIDE SEQUENCE</scope>
    <source>
        <tissue evidence="1">Leaves</tissue>
    </source>
</reference>
<gene>
    <name evidence="1" type="ORF">HanXRQr2_Chr15g0705191</name>
</gene>
<dbReference type="Gramene" id="mRNA:HanXRQr2_Chr15g0705191">
    <property type="protein sequence ID" value="CDS:HanXRQr2_Chr15g0705191.1"/>
    <property type="gene ID" value="HanXRQr2_Chr15g0705191"/>
</dbReference>
<proteinExistence type="predicted"/>
<evidence type="ECO:0000313" key="1">
    <source>
        <dbReference type="EMBL" id="KAF5765562.1"/>
    </source>
</evidence>
<organism evidence="1 2">
    <name type="scientific">Helianthus annuus</name>
    <name type="common">Common sunflower</name>
    <dbReference type="NCBI Taxonomy" id="4232"/>
    <lineage>
        <taxon>Eukaryota</taxon>
        <taxon>Viridiplantae</taxon>
        <taxon>Streptophyta</taxon>
        <taxon>Embryophyta</taxon>
        <taxon>Tracheophyta</taxon>
        <taxon>Spermatophyta</taxon>
        <taxon>Magnoliopsida</taxon>
        <taxon>eudicotyledons</taxon>
        <taxon>Gunneridae</taxon>
        <taxon>Pentapetalae</taxon>
        <taxon>asterids</taxon>
        <taxon>campanulids</taxon>
        <taxon>Asterales</taxon>
        <taxon>Asteraceae</taxon>
        <taxon>Asteroideae</taxon>
        <taxon>Heliantheae alliance</taxon>
        <taxon>Heliantheae</taxon>
        <taxon>Helianthus</taxon>
    </lineage>
</organism>
<sequence length="55" mass="6066">MFTSSVGMGGNFKNFSKMSCFKSDLKAQVTKSTWDGTTHVVFCHDQVQINSMTGI</sequence>
<evidence type="ECO:0000313" key="2">
    <source>
        <dbReference type="Proteomes" id="UP000215914"/>
    </source>
</evidence>
<dbReference type="Proteomes" id="UP000215914">
    <property type="component" value="Unassembled WGS sequence"/>
</dbReference>
<dbReference type="AlphaFoldDB" id="A0A9K3E211"/>
<reference evidence="1" key="1">
    <citation type="journal article" date="2017" name="Nature">
        <title>The sunflower genome provides insights into oil metabolism, flowering and Asterid evolution.</title>
        <authorList>
            <person name="Badouin H."/>
            <person name="Gouzy J."/>
            <person name="Grassa C.J."/>
            <person name="Murat F."/>
            <person name="Staton S.E."/>
            <person name="Cottret L."/>
            <person name="Lelandais-Briere C."/>
            <person name="Owens G.L."/>
            <person name="Carrere S."/>
            <person name="Mayjonade B."/>
            <person name="Legrand L."/>
            <person name="Gill N."/>
            <person name="Kane N.C."/>
            <person name="Bowers J.E."/>
            <person name="Hubner S."/>
            <person name="Bellec A."/>
            <person name="Berard A."/>
            <person name="Berges H."/>
            <person name="Blanchet N."/>
            <person name="Boniface M.C."/>
            <person name="Brunel D."/>
            <person name="Catrice O."/>
            <person name="Chaidir N."/>
            <person name="Claudel C."/>
            <person name="Donnadieu C."/>
            <person name="Faraut T."/>
            <person name="Fievet G."/>
            <person name="Helmstetter N."/>
            <person name="King M."/>
            <person name="Knapp S.J."/>
            <person name="Lai Z."/>
            <person name="Le Paslier M.C."/>
            <person name="Lippi Y."/>
            <person name="Lorenzon L."/>
            <person name="Mandel J.R."/>
            <person name="Marage G."/>
            <person name="Marchand G."/>
            <person name="Marquand E."/>
            <person name="Bret-Mestries E."/>
            <person name="Morien E."/>
            <person name="Nambeesan S."/>
            <person name="Nguyen T."/>
            <person name="Pegot-Espagnet P."/>
            <person name="Pouilly N."/>
            <person name="Raftis F."/>
            <person name="Sallet E."/>
            <person name="Schiex T."/>
            <person name="Thomas J."/>
            <person name="Vandecasteele C."/>
            <person name="Vares D."/>
            <person name="Vear F."/>
            <person name="Vautrin S."/>
            <person name="Crespi M."/>
            <person name="Mangin B."/>
            <person name="Burke J.M."/>
            <person name="Salse J."/>
            <person name="Munos S."/>
            <person name="Vincourt P."/>
            <person name="Rieseberg L.H."/>
            <person name="Langlade N.B."/>
        </authorList>
    </citation>
    <scope>NUCLEOTIDE SEQUENCE</scope>
    <source>
        <tissue evidence="1">Leaves</tissue>
    </source>
</reference>